<gene>
    <name evidence="5" type="ORF">FNZ23_03290</name>
</gene>
<dbReference type="EMBL" id="VKLS01000017">
    <property type="protein sequence ID" value="TSB43632.1"/>
    <property type="molecule type" value="Genomic_DNA"/>
</dbReference>
<keyword evidence="6" id="KW-1185">Reference proteome</keyword>
<dbReference type="Proteomes" id="UP000320888">
    <property type="component" value="Unassembled WGS sequence"/>
</dbReference>
<evidence type="ECO:0000256" key="1">
    <source>
        <dbReference type="ARBA" id="ARBA00006432"/>
    </source>
</evidence>
<sequence length="412" mass="43729">MSTRTADTVAAALAQGAARHGAEIFLAAETPEGGQLSVSWAEMDARATRTARLLRSLGLRIGDRLNVHTANCPEFYDLWFGAARMGAVLVPSDPLHTPDELGYLLARSRCHVTVAQASLRDTTARACVQAPDCRHLLVIGGDGHDAFHTARDAQSDAPWDPERDGAGPGPHDLLGVLHAASGPGPAEEVPLSHAAYLGAGRNIAGRLRMRPDDRQLIVLPLFRGNSQQYASMSALVSGGSIALTPGFTAARWAGQAATLQATLAGLLPAPLCMLLAREESVWDTSHGLRAVIATQKMSEERTTSFEKRFQVSLLQLYGMQETVAPVLASAQARRRKRERGAPTRRGPGGRTAPDGARRPGARLGHVRVGRPPAAGGIPGRSCEIRSADSRADLLSSLSAAGCRRPNERAEAE</sequence>
<evidence type="ECO:0000256" key="2">
    <source>
        <dbReference type="ARBA" id="ARBA00022598"/>
    </source>
</evidence>
<proteinExistence type="inferred from homology"/>
<dbReference type="AlphaFoldDB" id="A0A553ZQA3"/>
<dbReference type="GO" id="GO:0006631">
    <property type="term" value="P:fatty acid metabolic process"/>
    <property type="evidence" value="ECO:0007669"/>
    <property type="project" value="TreeGrafter"/>
</dbReference>
<accession>A0A553ZQA3</accession>
<evidence type="ECO:0000313" key="6">
    <source>
        <dbReference type="Proteomes" id="UP000320888"/>
    </source>
</evidence>
<evidence type="ECO:0000313" key="5">
    <source>
        <dbReference type="EMBL" id="TSB43632.1"/>
    </source>
</evidence>
<protein>
    <submittedName>
        <fullName evidence="5">ATP-dependent acyl-CoA ligase</fullName>
    </submittedName>
</protein>
<dbReference type="PANTHER" id="PTHR43201:SF5">
    <property type="entry name" value="MEDIUM-CHAIN ACYL-COA LIGASE ACSF2, MITOCHONDRIAL"/>
    <property type="match status" value="1"/>
</dbReference>
<reference evidence="5 6" key="1">
    <citation type="submission" date="2019-07" db="EMBL/GenBank/DDBJ databases">
        <title>Draft genome for Streptomyces benahoarensis MZ03-48.</title>
        <authorList>
            <person name="Gonzalez-Pimentel J.L."/>
        </authorList>
    </citation>
    <scope>NUCLEOTIDE SEQUENCE [LARGE SCALE GENOMIC DNA]</scope>
    <source>
        <strain evidence="5 6">MZ03-48</strain>
    </source>
</reference>
<organism evidence="5 6">
    <name type="scientific">Streptomyces benahoarensis</name>
    <dbReference type="NCBI Taxonomy" id="2595054"/>
    <lineage>
        <taxon>Bacteria</taxon>
        <taxon>Bacillati</taxon>
        <taxon>Actinomycetota</taxon>
        <taxon>Actinomycetes</taxon>
        <taxon>Kitasatosporales</taxon>
        <taxon>Streptomycetaceae</taxon>
        <taxon>Streptomyces</taxon>
    </lineage>
</organism>
<dbReference type="RefSeq" id="WP_143940386.1">
    <property type="nucleotide sequence ID" value="NZ_VKLS01000017.1"/>
</dbReference>
<evidence type="ECO:0000259" key="4">
    <source>
        <dbReference type="Pfam" id="PF00501"/>
    </source>
</evidence>
<dbReference type="OrthoDB" id="4363623at2"/>
<feature type="domain" description="AMP-dependent synthetase/ligase" evidence="4">
    <location>
        <begin position="17"/>
        <end position="335"/>
    </location>
</feature>
<name>A0A553ZQA3_9ACTN</name>
<dbReference type="Pfam" id="PF00501">
    <property type="entry name" value="AMP-binding"/>
    <property type="match status" value="1"/>
</dbReference>
<dbReference type="GO" id="GO:0031956">
    <property type="term" value="F:medium-chain fatty acid-CoA ligase activity"/>
    <property type="evidence" value="ECO:0007669"/>
    <property type="project" value="TreeGrafter"/>
</dbReference>
<dbReference type="InterPro" id="IPR042099">
    <property type="entry name" value="ANL_N_sf"/>
</dbReference>
<keyword evidence="2 5" id="KW-0436">Ligase</keyword>
<dbReference type="PANTHER" id="PTHR43201">
    <property type="entry name" value="ACYL-COA SYNTHETASE"/>
    <property type="match status" value="1"/>
</dbReference>
<feature type="region of interest" description="Disordered" evidence="3">
    <location>
        <begin position="328"/>
        <end position="382"/>
    </location>
</feature>
<comment type="similarity">
    <text evidence="1">Belongs to the ATP-dependent AMP-binding enzyme family.</text>
</comment>
<evidence type="ECO:0000256" key="3">
    <source>
        <dbReference type="SAM" id="MobiDB-lite"/>
    </source>
</evidence>
<dbReference type="Gene3D" id="3.40.50.12780">
    <property type="entry name" value="N-terminal domain of ligase-like"/>
    <property type="match status" value="1"/>
</dbReference>
<dbReference type="SUPFAM" id="SSF56801">
    <property type="entry name" value="Acetyl-CoA synthetase-like"/>
    <property type="match status" value="1"/>
</dbReference>
<comment type="caution">
    <text evidence="5">The sequence shown here is derived from an EMBL/GenBank/DDBJ whole genome shotgun (WGS) entry which is preliminary data.</text>
</comment>
<dbReference type="InterPro" id="IPR000873">
    <property type="entry name" value="AMP-dep_synth/lig_dom"/>
</dbReference>